<dbReference type="InterPro" id="IPR009000">
    <property type="entry name" value="Transl_B-barrel_sf"/>
</dbReference>
<keyword evidence="3" id="KW-0687">Ribonucleoprotein</keyword>
<dbReference type="PANTHER" id="PTHR10902">
    <property type="entry name" value="60S RIBOSOMAL PROTEIN L35A"/>
    <property type="match status" value="1"/>
</dbReference>
<sequence>MPKPIVRLFQPAVMTGFKRSKRKQDPHVAILAIKNVATRKHTDFYLGKRCVYLYRGKKKVAGRKGSKVKTNMRRIWGRITRSHGKAGCVKAVFKPNLPGESIGRKVRIYLFPSSI</sequence>
<proteinExistence type="evidence at transcript level"/>
<dbReference type="InterPro" id="IPR001780">
    <property type="entry name" value="Ribosomal_eL33"/>
</dbReference>
<dbReference type="SUPFAM" id="SSF50447">
    <property type="entry name" value="Translation proteins"/>
    <property type="match status" value="1"/>
</dbReference>
<dbReference type="Gene3D" id="2.40.10.190">
    <property type="entry name" value="translation elongation factor selb, chain A, domain 4"/>
    <property type="match status" value="1"/>
</dbReference>
<dbReference type="HAMAP" id="MF_00573">
    <property type="entry name" value="Ribosomal_eL33"/>
    <property type="match status" value="1"/>
</dbReference>
<name>A0A7L5NT30_EUGGR</name>
<evidence type="ECO:0000256" key="3">
    <source>
        <dbReference type="ARBA" id="ARBA00023274"/>
    </source>
</evidence>
<dbReference type="EMBL" id="MT583903">
    <property type="protein sequence ID" value="QLA09634.1"/>
    <property type="molecule type" value="mRNA"/>
</dbReference>
<organism evidence="4">
    <name type="scientific">Euglena gracilis</name>
    <dbReference type="NCBI Taxonomy" id="3039"/>
    <lineage>
        <taxon>Eukaryota</taxon>
        <taxon>Discoba</taxon>
        <taxon>Euglenozoa</taxon>
        <taxon>Euglenida</taxon>
        <taxon>Spirocuta</taxon>
        <taxon>Euglenophyceae</taxon>
        <taxon>Euglenales</taxon>
        <taxon>Euglenaceae</taxon>
        <taxon>Euglena</taxon>
    </lineage>
</organism>
<dbReference type="InterPro" id="IPR038661">
    <property type="entry name" value="Ribosomal_eL33_sf"/>
</dbReference>
<accession>A0A7L5NT30</accession>
<protein>
    <submittedName>
        <fullName evidence="4">60S large subunit ribosomal protein eL33</fullName>
    </submittedName>
</protein>
<dbReference type="GO" id="GO:0006412">
    <property type="term" value="P:translation"/>
    <property type="evidence" value="ECO:0007669"/>
    <property type="project" value="InterPro"/>
</dbReference>
<dbReference type="GO" id="GO:0005840">
    <property type="term" value="C:ribosome"/>
    <property type="evidence" value="ECO:0007669"/>
    <property type="project" value="UniProtKB-KW"/>
</dbReference>
<keyword evidence="2 4" id="KW-0689">Ribosomal protein</keyword>
<evidence type="ECO:0000256" key="2">
    <source>
        <dbReference type="ARBA" id="ARBA00022980"/>
    </source>
</evidence>
<dbReference type="Pfam" id="PF01247">
    <property type="entry name" value="Ribosomal_L35Ae"/>
    <property type="match status" value="1"/>
</dbReference>
<comment type="similarity">
    <text evidence="1">Belongs to the eukaryotic ribosomal protein eL33 family.</text>
</comment>
<dbReference type="GO" id="GO:1990904">
    <property type="term" value="C:ribonucleoprotein complex"/>
    <property type="evidence" value="ECO:0007669"/>
    <property type="project" value="UniProtKB-KW"/>
</dbReference>
<evidence type="ECO:0000256" key="1">
    <source>
        <dbReference type="ARBA" id="ARBA00009269"/>
    </source>
</evidence>
<dbReference type="AlphaFoldDB" id="A0A7L5NT30"/>
<dbReference type="GO" id="GO:0003735">
    <property type="term" value="F:structural constituent of ribosome"/>
    <property type="evidence" value="ECO:0007669"/>
    <property type="project" value="InterPro"/>
</dbReference>
<reference evidence="4" key="1">
    <citation type="submission" date="2020-06" db="EMBL/GenBank/DDBJ databases">
        <title>Cryo-EM structure of the highly atypical cytoplasmic ribosome of Euglena gracilis.</title>
        <authorList>
            <person name="Matzov D."/>
            <person name="Taoka M."/>
            <person name="Nobe Y."/>
            <person name="Yamauchi Y."/>
            <person name="Halfon Y."/>
            <person name="Asis N."/>
            <person name="Zimermann E."/>
            <person name="Rozenberg H."/>
            <person name="Bashan A."/>
            <person name="Bushan S."/>
            <person name="Isobe T."/>
            <person name="Gray M.W."/>
            <person name="Yonath A."/>
            <person name="Shalev-Benami M."/>
        </authorList>
    </citation>
    <scope>NUCLEOTIDE SEQUENCE</scope>
    <source>
        <strain evidence="4">Z</strain>
    </source>
</reference>
<evidence type="ECO:0000313" key="4">
    <source>
        <dbReference type="EMBL" id="QLA09634.1"/>
    </source>
</evidence>